<name>A0A545T4J2_9GAMM</name>
<comment type="catalytic activity">
    <reaction evidence="1">
        <text>GMP + diphosphate = guanine + 5-phospho-alpha-D-ribose 1-diphosphate</text>
        <dbReference type="Rhea" id="RHEA:25424"/>
        <dbReference type="ChEBI" id="CHEBI:16235"/>
        <dbReference type="ChEBI" id="CHEBI:33019"/>
        <dbReference type="ChEBI" id="CHEBI:58017"/>
        <dbReference type="ChEBI" id="CHEBI:58115"/>
        <dbReference type="EC" id="2.4.2.8"/>
    </reaction>
    <physiologicalReaction direction="right-to-left" evidence="1">
        <dbReference type="Rhea" id="RHEA:25426"/>
    </physiologicalReaction>
</comment>
<dbReference type="PANTHER" id="PTHR43340">
    <property type="entry name" value="HYPOXANTHINE-GUANINE PHOSPHORIBOSYLTRANSFERASE"/>
    <property type="match status" value="1"/>
</dbReference>
<evidence type="ECO:0000259" key="3">
    <source>
        <dbReference type="Pfam" id="PF00156"/>
    </source>
</evidence>
<feature type="domain" description="Phosphoribosyltransferase" evidence="3">
    <location>
        <begin position="28"/>
        <end position="166"/>
    </location>
</feature>
<dbReference type="GO" id="GO:0000287">
    <property type="term" value="F:magnesium ion binding"/>
    <property type="evidence" value="ECO:0007669"/>
    <property type="project" value="TreeGrafter"/>
</dbReference>
<dbReference type="PANTHER" id="PTHR43340:SF1">
    <property type="entry name" value="HYPOXANTHINE PHOSPHORIBOSYLTRANSFERASE"/>
    <property type="match status" value="1"/>
</dbReference>
<dbReference type="NCBIfam" id="NF006605">
    <property type="entry name" value="PRK09162.1"/>
    <property type="match status" value="1"/>
</dbReference>
<dbReference type="SUPFAM" id="SSF53271">
    <property type="entry name" value="PRTase-like"/>
    <property type="match status" value="1"/>
</dbReference>
<keyword evidence="4" id="KW-0808">Transferase</keyword>
<evidence type="ECO:0000313" key="5">
    <source>
        <dbReference type="Proteomes" id="UP000317839"/>
    </source>
</evidence>
<evidence type="ECO:0000256" key="2">
    <source>
        <dbReference type="ARBA" id="ARBA00049402"/>
    </source>
</evidence>
<dbReference type="InterPro" id="IPR050408">
    <property type="entry name" value="HGPRT"/>
</dbReference>
<sequence>METMDKINELNQIKSNATLLHSKEVIDEALAKLQSQLTSDYAEKNPIFLVVMNGGLIFAGKILPLLNFPIQIDYCHATRYRGATTGGEIEWRAKPQMDLSGRHVIVVDDILDEGFTLQGIVAACESMGALSVKTLVLIEKLHDRKAFKNMKPDYCELQGPDQYSFGAGMDYNHYWRNCDAIYLLNE</sequence>
<keyword evidence="5" id="KW-1185">Reference proteome</keyword>
<dbReference type="GO" id="GO:0046100">
    <property type="term" value="P:hypoxanthine metabolic process"/>
    <property type="evidence" value="ECO:0007669"/>
    <property type="project" value="TreeGrafter"/>
</dbReference>
<dbReference type="Gene3D" id="3.40.50.2020">
    <property type="match status" value="1"/>
</dbReference>
<proteinExistence type="predicted"/>
<reference evidence="4 5" key="1">
    <citation type="submission" date="2019-06" db="EMBL/GenBank/DDBJ databases">
        <title>Draft genome of Aliikangiella marina GYP-15.</title>
        <authorList>
            <person name="Wang G."/>
        </authorList>
    </citation>
    <scope>NUCLEOTIDE SEQUENCE [LARGE SCALE GENOMIC DNA]</scope>
    <source>
        <strain evidence="4 5">GYP-15</strain>
    </source>
</reference>
<dbReference type="Proteomes" id="UP000317839">
    <property type="component" value="Unassembled WGS sequence"/>
</dbReference>
<dbReference type="GO" id="GO:0032264">
    <property type="term" value="P:IMP salvage"/>
    <property type="evidence" value="ECO:0007669"/>
    <property type="project" value="TreeGrafter"/>
</dbReference>
<evidence type="ECO:0000256" key="1">
    <source>
        <dbReference type="ARBA" id="ARBA00048811"/>
    </source>
</evidence>
<dbReference type="Pfam" id="PF00156">
    <property type="entry name" value="Pribosyltran"/>
    <property type="match status" value="1"/>
</dbReference>
<dbReference type="GO" id="GO:0052657">
    <property type="term" value="F:guanine phosphoribosyltransferase activity"/>
    <property type="evidence" value="ECO:0007669"/>
    <property type="project" value="RHEA"/>
</dbReference>
<dbReference type="EC" id="2.4.2.8" evidence="4"/>
<dbReference type="GO" id="GO:0004422">
    <property type="term" value="F:hypoxanthine phosphoribosyltransferase activity"/>
    <property type="evidence" value="ECO:0007669"/>
    <property type="project" value="TreeGrafter"/>
</dbReference>
<dbReference type="InterPro" id="IPR000836">
    <property type="entry name" value="PRTase_dom"/>
</dbReference>
<evidence type="ECO:0000313" key="4">
    <source>
        <dbReference type="EMBL" id="TQV72147.1"/>
    </source>
</evidence>
<dbReference type="OrthoDB" id="9802824at2"/>
<dbReference type="CDD" id="cd06223">
    <property type="entry name" value="PRTases_typeI"/>
    <property type="match status" value="1"/>
</dbReference>
<protein>
    <submittedName>
        <fullName evidence="4">Hypoxanthine-guanine phosphoribosyltransferase</fullName>
        <ecNumber evidence="4">2.4.2.8</ecNumber>
    </submittedName>
</protein>
<accession>A0A545T4J2</accession>
<dbReference type="GO" id="GO:0032263">
    <property type="term" value="P:GMP salvage"/>
    <property type="evidence" value="ECO:0007669"/>
    <property type="project" value="TreeGrafter"/>
</dbReference>
<dbReference type="EMBL" id="VIKR01000005">
    <property type="protein sequence ID" value="TQV72147.1"/>
    <property type="molecule type" value="Genomic_DNA"/>
</dbReference>
<comment type="caution">
    <text evidence="4">The sequence shown here is derived from an EMBL/GenBank/DDBJ whole genome shotgun (WGS) entry which is preliminary data.</text>
</comment>
<dbReference type="AlphaFoldDB" id="A0A545T4J2"/>
<dbReference type="GO" id="GO:0006178">
    <property type="term" value="P:guanine salvage"/>
    <property type="evidence" value="ECO:0007669"/>
    <property type="project" value="TreeGrafter"/>
</dbReference>
<comment type="catalytic activity">
    <reaction evidence="2">
        <text>IMP + diphosphate = hypoxanthine + 5-phospho-alpha-D-ribose 1-diphosphate</text>
        <dbReference type="Rhea" id="RHEA:17973"/>
        <dbReference type="ChEBI" id="CHEBI:17368"/>
        <dbReference type="ChEBI" id="CHEBI:33019"/>
        <dbReference type="ChEBI" id="CHEBI:58017"/>
        <dbReference type="ChEBI" id="CHEBI:58053"/>
        <dbReference type="EC" id="2.4.2.8"/>
    </reaction>
    <physiologicalReaction direction="right-to-left" evidence="2">
        <dbReference type="Rhea" id="RHEA:17975"/>
    </physiologicalReaction>
</comment>
<dbReference type="RefSeq" id="WP_142943477.1">
    <property type="nucleotide sequence ID" value="NZ_VIKR01000005.1"/>
</dbReference>
<dbReference type="GO" id="GO:0005829">
    <property type="term" value="C:cytosol"/>
    <property type="evidence" value="ECO:0007669"/>
    <property type="project" value="TreeGrafter"/>
</dbReference>
<gene>
    <name evidence="4" type="ORF">FLL45_18170</name>
</gene>
<keyword evidence="4" id="KW-0328">Glycosyltransferase</keyword>
<organism evidence="4 5">
    <name type="scientific">Aliikangiella marina</name>
    <dbReference type="NCBI Taxonomy" id="1712262"/>
    <lineage>
        <taxon>Bacteria</taxon>
        <taxon>Pseudomonadati</taxon>
        <taxon>Pseudomonadota</taxon>
        <taxon>Gammaproteobacteria</taxon>
        <taxon>Oceanospirillales</taxon>
        <taxon>Pleioneaceae</taxon>
        <taxon>Aliikangiella</taxon>
    </lineage>
</organism>
<dbReference type="InterPro" id="IPR029057">
    <property type="entry name" value="PRTase-like"/>
</dbReference>